<dbReference type="InterPro" id="IPR001436">
    <property type="entry name" value="Alpha-crystallin/sHSP_animal"/>
</dbReference>
<dbReference type="Pfam" id="PF00011">
    <property type="entry name" value="HSP20"/>
    <property type="match status" value="1"/>
</dbReference>
<feature type="domain" description="SHSP" evidence="3">
    <location>
        <begin position="1"/>
        <end position="86"/>
    </location>
</feature>
<dbReference type="GO" id="GO:0005634">
    <property type="term" value="C:nucleus"/>
    <property type="evidence" value="ECO:0007669"/>
    <property type="project" value="TreeGrafter"/>
</dbReference>
<protein>
    <submittedName>
        <fullName evidence="4">HSP20 domain containing protein</fullName>
    </submittedName>
</protein>
<gene>
    <name evidence="4" type="ORF">BDFB_004644</name>
</gene>
<name>A0A482VVD3_ASBVE</name>
<reference evidence="4 5" key="1">
    <citation type="submission" date="2017-03" db="EMBL/GenBank/DDBJ databases">
        <title>Genome of the blue death feigning beetle - Asbolus verrucosus.</title>
        <authorList>
            <person name="Rider S.D."/>
        </authorList>
    </citation>
    <scope>NUCLEOTIDE SEQUENCE [LARGE SCALE GENOMIC DNA]</scope>
    <source>
        <strain evidence="4">Butters</strain>
        <tissue evidence="4">Head and leg muscle</tissue>
    </source>
</reference>
<accession>A0A482VVD3</accession>
<evidence type="ECO:0000313" key="5">
    <source>
        <dbReference type="Proteomes" id="UP000292052"/>
    </source>
</evidence>
<dbReference type="InterPro" id="IPR002068">
    <property type="entry name" value="A-crystallin/Hsp20_dom"/>
</dbReference>
<keyword evidence="5" id="KW-1185">Reference proteome</keyword>
<dbReference type="EMBL" id="QDEB01062726">
    <property type="protein sequence ID" value="RZC36378.1"/>
    <property type="molecule type" value="Genomic_DNA"/>
</dbReference>
<dbReference type="GO" id="GO:0042026">
    <property type="term" value="P:protein refolding"/>
    <property type="evidence" value="ECO:0007669"/>
    <property type="project" value="TreeGrafter"/>
</dbReference>
<proteinExistence type="inferred from homology"/>
<dbReference type="SMR" id="A0A482VVD3"/>
<dbReference type="CDD" id="cd06526">
    <property type="entry name" value="metazoan_ACD"/>
    <property type="match status" value="1"/>
</dbReference>
<comment type="similarity">
    <text evidence="1 2">Belongs to the small heat shock protein (HSP20) family.</text>
</comment>
<dbReference type="Gene3D" id="2.60.40.790">
    <property type="match status" value="1"/>
</dbReference>
<dbReference type="InterPro" id="IPR008978">
    <property type="entry name" value="HSP20-like_chaperone"/>
</dbReference>
<dbReference type="OrthoDB" id="6716593at2759"/>
<evidence type="ECO:0000259" key="3">
    <source>
        <dbReference type="PROSITE" id="PS01031"/>
    </source>
</evidence>
<sequence length="86" mass="9669">MDNVFFGNDRFELMVDTRGYRPEELKCTVGPNTIEITAQKQEVSAGAQRILETARSYQLPQLVVPQQAVCCLSSEGLLLIVVPWQK</sequence>
<dbReference type="PANTHER" id="PTHR45640">
    <property type="entry name" value="HEAT SHOCK PROTEIN HSP-12.2-RELATED"/>
    <property type="match status" value="1"/>
</dbReference>
<dbReference type="GO" id="GO:0005737">
    <property type="term" value="C:cytoplasm"/>
    <property type="evidence" value="ECO:0007669"/>
    <property type="project" value="TreeGrafter"/>
</dbReference>
<evidence type="ECO:0000256" key="2">
    <source>
        <dbReference type="RuleBase" id="RU003616"/>
    </source>
</evidence>
<dbReference type="GO" id="GO:0009408">
    <property type="term" value="P:response to heat"/>
    <property type="evidence" value="ECO:0007669"/>
    <property type="project" value="TreeGrafter"/>
</dbReference>
<comment type="caution">
    <text evidence="4">The sequence shown here is derived from an EMBL/GenBank/DDBJ whole genome shotgun (WGS) entry which is preliminary data.</text>
</comment>
<evidence type="ECO:0000256" key="1">
    <source>
        <dbReference type="PROSITE-ProRule" id="PRU00285"/>
    </source>
</evidence>
<dbReference type="SUPFAM" id="SSF49764">
    <property type="entry name" value="HSP20-like chaperones"/>
    <property type="match status" value="1"/>
</dbReference>
<organism evidence="4 5">
    <name type="scientific">Asbolus verrucosus</name>
    <name type="common">Desert ironclad beetle</name>
    <dbReference type="NCBI Taxonomy" id="1661398"/>
    <lineage>
        <taxon>Eukaryota</taxon>
        <taxon>Metazoa</taxon>
        <taxon>Ecdysozoa</taxon>
        <taxon>Arthropoda</taxon>
        <taxon>Hexapoda</taxon>
        <taxon>Insecta</taxon>
        <taxon>Pterygota</taxon>
        <taxon>Neoptera</taxon>
        <taxon>Endopterygota</taxon>
        <taxon>Coleoptera</taxon>
        <taxon>Polyphaga</taxon>
        <taxon>Cucujiformia</taxon>
        <taxon>Tenebrionidae</taxon>
        <taxon>Pimeliinae</taxon>
        <taxon>Asbolus</taxon>
    </lineage>
</organism>
<dbReference type="PROSITE" id="PS01031">
    <property type="entry name" value="SHSP"/>
    <property type="match status" value="1"/>
</dbReference>
<dbReference type="Proteomes" id="UP000292052">
    <property type="component" value="Unassembled WGS sequence"/>
</dbReference>
<dbReference type="GO" id="GO:0051082">
    <property type="term" value="F:unfolded protein binding"/>
    <property type="evidence" value="ECO:0007669"/>
    <property type="project" value="TreeGrafter"/>
</dbReference>
<dbReference type="STRING" id="1661398.A0A482VVD3"/>
<evidence type="ECO:0000313" key="4">
    <source>
        <dbReference type="EMBL" id="RZC36378.1"/>
    </source>
</evidence>
<dbReference type="PANTHER" id="PTHR45640:SF34">
    <property type="entry name" value="PROTEIN LETHAL(2)ESSENTIAL FOR LIFE"/>
    <property type="match status" value="1"/>
</dbReference>
<dbReference type="AlphaFoldDB" id="A0A482VVD3"/>